<keyword evidence="5 6" id="KW-0472">Membrane</keyword>
<evidence type="ECO:0000256" key="4">
    <source>
        <dbReference type="ARBA" id="ARBA00022989"/>
    </source>
</evidence>
<comment type="caution">
    <text evidence="8">The sequence shown here is derived from an EMBL/GenBank/DDBJ whole genome shotgun (WGS) entry which is preliminary data.</text>
</comment>
<dbReference type="EMBL" id="JAPQFJ010000043">
    <property type="protein sequence ID" value="MCY6960673.1"/>
    <property type="molecule type" value="Genomic_DNA"/>
</dbReference>
<dbReference type="Proteomes" id="UP001144612">
    <property type="component" value="Unassembled WGS sequence"/>
</dbReference>
<proteinExistence type="predicted"/>
<keyword evidence="3 6" id="KW-0812">Transmembrane</keyword>
<dbReference type="PANTHER" id="PTHR43478">
    <property type="entry name" value="NA+/H+ ANTIPORTER-RELATED"/>
    <property type="match status" value="1"/>
</dbReference>
<feature type="transmembrane region" description="Helical" evidence="6">
    <location>
        <begin position="296"/>
        <end position="314"/>
    </location>
</feature>
<accession>A0ABT4DED1</accession>
<evidence type="ECO:0000256" key="5">
    <source>
        <dbReference type="ARBA" id="ARBA00023136"/>
    </source>
</evidence>
<evidence type="ECO:0000259" key="7">
    <source>
        <dbReference type="Pfam" id="PF03553"/>
    </source>
</evidence>
<feature type="transmembrane region" description="Helical" evidence="6">
    <location>
        <begin position="265"/>
        <end position="284"/>
    </location>
</feature>
<dbReference type="InterPro" id="IPR018461">
    <property type="entry name" value="Na/H_Antiport_NhaC-like_C"/>
</dbReference>
<reference evidence="8" key="1">
    <citation type="submission" date="2022-12" db="EMBL/GenBank/DDBJ databases">
        <title>Clostridium sp. nov., isolated from industrial wastewater.</title>
        <authorList>
            <person name="Jiayan W."/>
        </authorList>
    </citation>
    <scope>NUCLEOTIDE SEQUENCE</scope>
    <source>
        <strain evidence="8">ZC22-4</strain>
    </source>
</reference>
<feature type="transmembrane region" description="Helical" evidence="6">
    <location>
        <begin position="197"/>
        <end position="215"/>
    </location>
</feature>
<protein>
    <submittedName>
        <fullName evidence="8">Sodium:proton antiporter</fullName>
    </submittedName>
</protein>
<sequence>MADYGIYSLLPPIIAIILAIVTKQVLISLFAGVFIGKLVLSGWAFFPALNDSMQSVIDVFQSQSNTKTIVFSFLVGAIITLIQVSGGVEGFVHFLTEKNKLIKNRKSAMLLTYFIGLVVFIESSINILTSGTVSRPVTDKYKVSREKLAFLCDSTCAPVCGIVPFNAWGATLMGLVGLQVTNGIISGNPTQIYFKSIPFNFYSIITLIAVPIYILSGKDWGPMKKAELRAQNEGKLMRDGATPLVSKEASEITTKEGVKPNMWNMILPLLVLILMIPIGLYITGKGVIYNGSGSTSVFWAVSASIVFSGILYISQKIMNLNEFIGYVYNGMGAMVSVILLLVFAFMIGTVSSDLHTGTYMANLVAGKINGGFGPAMVFIMSALIAFATGTSWGTFAIMMPISVQMGVAIDANIFACIGAVVSGALMGDHCSPISDTTILASMASASDHIDHVKTQLPYALLNGGIATALYIVVGFIG</sequence>
<feature type="transmembrane region" description="Helical" evidence="6">
    <location>
        <begin position="69"/>
        <end position="96"/>
    </location>
</feature>
<evidence type="ECO:0000256" key="2">
    <source>
        <dbReference type="ARBA" id="ARBA00022475"/>
    </source>
</evidence>
<dbReference type="PANTHER" id="PTHR43478:SF1">
    <property type="entry name" value="NA+_H+ ANTIPORTER NHAC-LIKE C-TERMINAL DOMAIN-CONTAINING PROTEIN"/>
    <property type="match status" value="1"/>
</dbReference>
<gene>
    <name evidence="8" type="ORF">OW729_18965</name>
</gene>
<comment type="subcellular location">
    <subcellularLocation>
        <location evidence="1">Cell membrane</location>
        <topology evidence="1">Multi-pass membrane protein</topology>
    </subcellularLocation>
</comment>
<feature type="transmembrane region" description="Helical" evidence="6">
    <location>
        <begin position="29"/>
        <end position="49"/>
    </location>
</feature>
<feature type="transmembrane region" description="Helical" evidence="6">
    <location>
        <begin position="6"/>
        <end position="22"/>
    </location>
</feature>
<evidence type="ECO:0000256" key="1">
    <source>
        <dbReference type="ARBA" id="ARBA00004651"/>
    </source>
</evidence>
<feature type="transmembrane region" description="Helical" evidence="6">
    <location>
        <begin position="108"/>
        <end position="128"/>
    </location>
</feature>
<evidence type="ECO:0000256" key="6">
    <source>
        <dbReference type="SAM" id="Phobius"/>
    </source>
</evidence>
<name>A0ABT4DED1_9CLOT</name>
<feature type="transmembrane region" description="Helical" evidence="6">
    <location>
        <begin position="371"/>
        <end position="395"/>
    </location>
</feature>
<keyword evidence="2" id="KW-1003">Cell membrane</keyword>
<dbReference type="RefSeq" id="WP_268063107.1">
    <property type="nucleotide sequence ID" value="NZ_JAPQFJ010000043.1"/>
</dbReference>
<organism evidence="8 9">
    <name type="scientific">Clostridium brassicae</name>
    <dbReference type="NCBI Taxonomy" id="2999072"/>
    <lineage>
        <taxon>Bacteria</taxon>
        <taxon>Bacillati</taxon>
        <taxon>Bacillota</taxon>
        <taxon>Clostridia</taxon>
        <taxon>Eubacteriales</taxon>
        <taxon>Clostridiaceae</taxon>
        <taxon>Clostridium</taxon>
    </lineage>
</organism>
<feature type="transmembrane region" description="Helical" evidence="6">
    <location>
        <begin position="407"/>
        <end position="426"/>
    </location>
</feature>
<evidence type="ECO:0000313" key="9">
    <source>
        <dbReference type="Proteomes" id="UP001144612"/>
    </source>
</evidence>
<keyword evidence="4 6" id="KW-1133">Transmembrane helix</keyword>
<evidence type="ECO:0000313" key="8">
    <source>
        <dbReference type="EMBL" id="MCY6960673.1"/>
    </source>
</evidence>
<evidence type="ECO:0000256" key="3">
    <source>
        <dbReference type="ARBA" id="ARBA00022692"/>
    </source>
</evidence>
<dbReference type="Pfam" id="PF03553">
    <property type="entry name" value="Na_H_antiporter"/>
    <property type="match status" value="1"/>
</dbReference>
<feature type="domain" description="Na+/H+ antiporter NhaC-like C-terminal" evidence="7">
    <location>
        <begin position="159"/>
        <end position="475"/>
    </location>
</feature>
<feature type="transmembrane region" description="Helical" evidence="6">
    <location>
        <begin position="456"/>
        <end position="476"/>
    </location>
</feature>
<keyword evidence="9" id="KW-1185">Reference proteome</keyword>
<feature type="transmembrane region" description="Helical" evidence="6">
    <location>
        <begin position="326"/>
        <end position="351"/>
    </location>
</feature>